<dbReference type="AlphaFoldDB" id="A0AAD7DYM1"/>
<evidence type="ECO:0000313" key="1">
    <source>
        <dbReference type="EMBL" id="KAJ7702790.1"/>
    </source>
</evidence>
<reference evidence="1" key="1">
    <citation type="submission" date="2023-03" db="EMBL/GenBank/DDBJ databases">
        <title>Massive genome expansion in bonnet fungi (Mycena s.s.) driven by repeated elements and novel gene families across ecological guilds.</title>
        <authorList>
            <consortium name="Lawrence Berkeley National Laboratory"/>
            <person name="Harder C.B."/>
            <person name="Miyauchi S."/>
            <person name="Viragh M."/>
            <person name="Kuo A."/>
            <person name="Thoen E."/>
            <person name="Andreopoulos B."/>
            <person name="Lu D."/>
            <person name="Skrede I."/>
            <person name="Drula E."/>
            <person name="Henrissat B."/>
            <person name="Morin E."/>
            <person name="Kohler A."/>
            <person name="Barry K."/>
            <person name="LaButti K."/>
            <person name="Morin E."/>
            <person name="Salamov A."/>
            <person name="Lipzen A."/>
            <person name="Mereny Z."/>
            <person name="Hegedus B."/>
            <person name="Baldrian P."/>
            <person name="Stursova M."/>
            <person name="Weitz H."/>
            <person name="Taylor A."/>
            <person name="Grigoriev I.V."/>
            <person name="Nagy L.G."/>
            <person name="Martin F."/>
            <person name="Kauserud H."/>
        </authorList>
    </citation>
    <scope>NUCLEOTIDE SEQUENCE</scope>
    <source>
        <strain evidence="1">CBHHK067</strain>
    </source>
</reference>
<sequence length="179" mass="19636">MSRTWSPVILSEKCTRVTEAFSAVWEILEVRRGWGMLYGTAVIQGRRGRHRVYPRNQTTRKDAGSEAAQSYALAGENARSLFAIALGSKVETQAQEEKITVDNSQKPSEALPGVAGVSEKPPVVRTSRGITWILQQGNEGTGRRFSSKRTRDMRRLATNADGDAISSGEIGPTQRGVFI</sequence>
<keyword evidence="2" id="KW-1185">Reference proteome</keyword>
<dbReference type="EMBL" id="JARKIE010000014">
    <property type="protein sequence ID" value="KAJ7702790.1"/>
    <property type="molecule type" value="Genomic_DNA"/>
</dbReference>
<comment type="caution">
    <text evidence="1">The sequence shown here is derived from an EMBL/GenBank/DDBJ whole genome shotgun (WGS) entry which is preliminary data.</text>
</comment>
<evidence type="ECO:0000313" key="2">
    <source>
        <dbReference type="Proteomes" id="UP001221757"/>
    </source>
</evidence>
<proteinExistence type="predicted"/>
<name>A0AAD7DYM1_MYCRO</name>
<gene>
    <name evidence="1" type="ORF">B0H17DRAFT_1127729</name>
</gene>
<organism evidence="1 2">
    <name type="scientific">Mycena rosella</name>
    <name type="common">Pink bonnet</name>
    <name type="synonym">Agaricus rosellus</name>
    <dbReference type="NCBI Taxonomy" id="1033263"/>
    <lineage>
        <taxon>Eukaryota</taxon>
        <taxon>Fungi</taxon>
        <taxon>Dikarya</taxon>
        <taxon>Basidiomycota</taxon>
        <taxon>Agaricomycotina</taxon>
        <taxon>Agaricomycetes</taxon>
        <taxon>Agaricomycetidae</taxon>
        <taxon>Agaricales</taxon>
        <taxon>Marasmiineae</taxon>
        <taxon>Mycenaceae</taxon>
        <taxon>Mycena</taxon>
    </lineage>
</organism>
<accession>A0AAD7DYM1</accession>
<protein>
    <submittedName>
        <fullName evidence="1">Uncharacterized protein</fullName>
    </submittedName>
</protein>
<dbReference type="Proteomes" id="UP001221757">
    <property type="component" value="Unassembled WGS sequence"/>
</dbReference>